<feature type="domain" description="Glycosyltransferase 2-like" evidence="2">
    <location>
        <begin position="28"/>
        <end position="129"/>
    </location>
</feature>
<dbReference type="Proteomes" id="UP000632740">
    <property type="component" value="Unassembled WGS sequence"/>
</dbReference>
<evidence type="ECO:0000313" key="4">
    <source>
        <dbReference type="Proteomes" id="UP000632740"/>
    </source>
</evidence>
<protein>
    <submittedName>
        <fullName evidence="3">Glycosyl transferase</fullName>
    </submittedName>
</protein>
<reference evidence="3" key="1">
    <citation type="submission" date="2021-01" db="EMBL/GenBank/DDBJ databases">
        <title>Whole genome shotgun sequence of Cellulomonas chitinilytica NBRC 110799.</title>
        <authorList>
            <person name="Komaki H."/>
            <person name="Tamura T."/>
        </authorList>
    </citation>
    <scope>NUCLEOTIDE SEQUENCE</scope>
    <source>
        <strain evidence="3">NBRC 110799</strain>
    </source>
</reference>
<feature type="transmembrane region" description="Helical" evidence="1">
    <location>
        <begin position="304"/>
        <end position="325"/>
    </location>
</feature>
<dbReference type="AlphaFoldDB" id="A0A919P118"/>
<keyword evidence="1" id="KW-1133">Transmembrane helix</keyword>
<dbReference type="PANTHER" id="PTHR43685">
    <property type="entry name" value="GLYCOSYLTRANSFERASE"/>
    <property type="match status" value="1"/>
</dbReference>
<dbReference type="PANTHER" id="PTHR43685:SF2">
    <property type="entry name" value="GLYCOSYLTRANSFERASE 2-LIKE DOMAIN-CONTAINING PROTEIN"/>
    <property type="match status" value="1"/>
</dbReference>
<dbReference type="EMBL" id="BONK01000002">
    <property type="protein sequence ID" value="GIG20177.1"/>
    <property type="molecule type" value="Genomic_DNA"/>
</dbReference>
<sequence>MTHDPAGTADPSTAATPGADESVLPGLSVVIPSYNSAQWLPATLSALDTAIVAAGLTAVEIVVVDDGSTDETTAVLAGLAEQLSTRLTVVRTENQGRFLARWTGVTRAAFDEIMLLDSRVLVDAGSLRHVLDVRRGGEGAGPWNAHAETATDAGLVGLFWEVPTYVFWGEYRARPRPMLITPENFDQVPKGTTCFVVSRALYIEASLASWPQEHAHLVSDDTKILRHIVRSAPIRIDPGFSVQYRPRQSVRGFLSHSFVRGTLFVSSYAGTSRLRDLILVLLAASPLVALAALVWAALAGVVGPVLLALVVLAAVAVLTPATVALRRGCPPRAVLAFLCYLPVFGVVFWAGLCRGLVVHRAAFAGRGTPDEQAAD</sequence>
<dbReference type="CDD" id="cd00761">
    <property type="entry name" value="Glyco_tranf_GTA_type"/>
    <property type="match status" value="1"/>
</dbReference>
<proteinExistence type="predicted"/>
<dbReference type="SUPFAM" id="SSF53448">
    <property type="entry name" value="Nucleotide-diphospho-sugar transferases"/>
    <property type="match status" value="1"/>
</dbReference>
<evidence type="ECO:0000256" key="1">
    <source>
        <dbReference type="SAM" id="Phobius"/>
    </source>
</evidence>
<evidence type="ECO:0000259" key="2">
    <source>
        <dbReference type="Pfam" id="PF00535"/>
    </source>
</evidence>
<dbReference type="Gene3D" id="3.90.550.10">
    <property type="entry name" value="Spore Coat Polysaccharide Biosynthesis Protein SpsA, Chain A"/>
    <property type="match status" value="1"/>
</dbReference>
<name>A0A919P118_9CELL</name>
<keyword evidence="1" id="KW-0812">Transmembrane</keyword>
<comment type="caution">
    <text evidence="3">The sequence shown here is derived from an EMBL/GenBank/DDBJ whole genome shotgun (WGS) entry which is preliminary data.</text>
</comment>
<keyword evidence="1" id="KW-0472">Membrane</keyword>
<dbReference type="Pfam" id="PF00535">
    <property type="entry name" value="Glycos_transf_2"/>
    <property type="match status" value="1"/>
</dbReference>
<dbReference type="InterPro" id="IPR001173">
    <property type="entry name" value="Glyco_trans_2-like"/>
</dbReference>
<feature type="transmembrane region" description="Helical" evidence="1">
    <location>
        <begin position="277"/>
        <end position="298"/>
    </location>
</feature>
<keyword evidence="3" id="KW-0808">Transferase</keyword>
<keyword evidence="4" id="KW-1185">Reference proteome</keyword>
<feature type="transmembrane region" description="Helical" evidence="1">
    <location>
        <begin position="332"/>
        <end position="352"/>
    </location>
</feature>
<dbReference type="InterPro" id="IPR029044">
    <property type="entry name" value="Nucleotide-diphossugar_trans"/>
</dbReference>
<accession>A0A919P118</accession>
<dbReference type="GO" id="GO:0016740">
    <property type="term" value="F:transferase activity"/>
    <property type="evidence" value="ECO:0007669"/>
    <property type="project" value="UniProtKB-KW"/>
</dbReference>
<dbReference type="RefSeq" id="WP_203749104.1">
    <property type="nucleotide sequence ID" value="NZ_BONK01000002.1"/>
</dbReference>
<dbReference type="InterPro" id="IPR050834">
    <property type="entry name" value="Glycosyltransf_2"/>
</dbReference>
<evidence type="ECO:0000313" key="3">
    <source>
        <dbReference type="EMBL" id="GIG20177.1"/>
    </source>
</evidence>
<organism evidence="3 4">
    <name type="scientific">Cellulomonas chitinilytica</name>
    <dbReference type="NCBI Taxonomy" id="398759"/>
    <lineage>
        <taxon>Bacteria</taxon>
        <taxon>Bacillati</taxon>
        <taxon>Actinomycetota</taxon>
        <taxon>Actinomycetes</taxon>
        <taxon>Micrococcales</taxon>
        <taxon>Cellulomonadaceae</taxon>
        <taxon>Cellulomonas</taxon>
    </lineage>
</organism>
<gene>
    <name evidence="3" type="ORF">Cch01nite_09010</name>
</gene>